<dbReference type="EMBL" id="FOUP01000018">
    <property type="protein sequence ID" value="SFO57208.1"/>
    <property type="molecule type" value="Genomic_DNA"/>
</dbReference>
<reference evidence="12 15" key="2">
    <citation type="submission" date="2018-10" db="EMBL/GenBank/DDBJ databases">
        <title>Sequencing the genomes of 1000 actinobacteria strains.</title>
        <authorList>
            <person name="Klenk H.-P."/>
        </authorList>
    </citation>
    <scope>NUCLEOTIDE SEQUENCE [LARGE SCALE GENOMIC DNA]</scope>
    <source>
        <strain evidence="12 15">DSM 45119</strain>
    </source>
</reference>
<dbReference type="STRING" id="455193.SAMN05421805_11810"/>
<evidence type="ECO:0000313" key="12">
    <source>
        <dbReference type="EMBL" id="RKT85589.1"/>
    </source>
</evidence>
<dbReference type="GO" id="GO:0005737">
    <property type="term" value="C:cytoplasm"/>
    <property type="evidence" value="ECO:0007669"/>
    <property type="project" value="UniProtKB-SubCell"/>
</dbReference>
<evidence type="ECO:0000313" key="15">
    <source>
        <dbReference type="Proteomes" id="UP000270697"/>
    </source>
</evidence>
<reference evidence="13 14" key="1">
    <citation type="submission" date="2016-10" db="EMBL/GenBank/DDBJ databases">
        <authorList>
            <person name="de Groot N.N."/>
        </authorList>
    </citation>
    <scope>NUCLEOTIDE SEQUENCE [LARGE SCALE GENOMIC DNA]</scope>
    <source>
        <strain evidence="13 14">CPCC 201259</strain>
    </source>
</reference>
<keyword evidence="5" id="KW-0963">Cytoplasm</keyword>
<evidence type="ECO:0000256" key="10">
    <source>
        <dbReference type="ARBA" id="ARBA00031323"/>
    </source>
</evidence>
<dbReference type="GO" id="GO:0032259">
    <property type="term" value="P:methylation"/>
    <property type="evidence" value="ECO:0007669"/>
    <property type="project" value="UniProtKB-KW"/>
</dbReference>
<dbReference type="Gene3D" id="3.40.50.150">
    <property type="entry name" value="Vaccinia Virus protein VP39"/>
    <property type="match status" value="1"/>
</dbReference>
<dbReference type="InterPro" id="IPR029063">
    <property type="entry name" value="SAM-dependent_MTases_sf"/>
</dbReference>
<keyword evidence="15" id="KW-1185">Reference proteome</keyword>
<comment type="subcellular location">
    <subcellularLocation>
        <location evidence="1">Cytoplasm</location>
    </subcellularLocation>
</comment>
<dbReference type="RefSeq" id="WP_093157797.1">
    <property type="nucleotide sequence ID" value="NZ_FOUP01000018.1"/>
</dbReference>
<dbReference type="CDD" id="cd02440">
    <property type="entry name" value="AdoMet_MTases"/>
    <property type="match status" value="1"/>
</dbReference>
<dbReference type="EMBL" id="RBXX01000002">
    <property type="protein sequence ID" value="RKT85589.1"/>
    <property type="molecule type" value="Genomic_DNA"/>
</dbReference>
<evidence type="ECO:0000256" key="3">
    <source>
        <dbReference type="ARBA" id="ARBA00011890"/>
    </source>
</evidence>
<keyword evidence="6 13" id="KW-0489">Methyltransferase</keyword>
<gene>
    <name evidence="12" type="ORF">ATL45_3936</name>
    <name evidence="13" type="ORF">SAMN05421805_11810</name>
</gene>
<evidence type="ECO:0000256" key="4">
    <source>
        <dbReference type="ARBA" id="ARBA00013346"/>
    </source>
</evidence>
<dbReference type="PANTHER" id="PTHR11579:SF0">
    <property type="entry name" value="PROTEIN-L-ISOASPARTATE(D-ASPARTATE) O-METHYLTRANSFERASE"/>
    <property type="match status" value="1"/>
</dbReference>
<name>A0A1I5I9A7_9PSEU</name>
<evidence type="ECO:0000256" key="7">
    <source>
        <dbReference type="ARBA" id="ARBA00022679"/>
    </source>
</evidence>
<keyword evidence="8" id="KW-0949">S-adenosyl-L-methionine</keyword>
<evidence type="ECO:0000256" key="2">
    <source>
        <dbReference type="ARBA" id="ARBA00005369"/>
    </source>
</evidence>
<dbReference type="GO" id="GO:0004719">
    <property type="term" value="F:protein-L-isoaspartate (D-aspartate) O-methyltransferase activity"/>
    <property type="evidence" value="ECO:0007669"/>
    <property type="project" value="UniProtKB-EC"/>
</dbReference>
<evidence type="ECO:0000256" key="8">
    <source>
        <dbReference type="ARBA" id="ARBA00022691"/>
    </source>
</evidence>
<evidence type="ECO:0000256" key="1">
    <source>
        <dbReference type="ARBA" id="ARBA00004496"/>
    </source>
</evidence>
<comment type="similarity">
    <text evidence="2">Belongs to the methyltransferase superfamily. L-isoaspartyl/D-aspartyl protein methyltransferase family.</text>
</comment>
<sequence>MIDWKPKACSLADELAELGKLTMPEWRAAVEATPRHEFVPAYYVHEAGRWQLADTSSPAGRDEWLRRVYSNTVLITALSDGDSGKVVRSSSSQPGLMVRMLEALDVHDGQRVLEIGTGTGYNAALLSHRLGADRVFSVDVDEDLVEAARARLAAIGHHPTVATVDGAGGLPGHAPFDRIIATCSVPAVPWSWIEQTRPGGLILTDVKPAVNAGSLVLLRRTDEGAEGRFDRTYAAFMGLRKPGAAYTSIARPRDRSNAVERTTSIAPGMLQNLVVWFLAALDLGAGASSGYTGSDPTQAPTAAWIATADRSWAEIDLQPDGGTYRVREGGPRSLWRAVETAHDTWLRLEQPGWDRFGLTVTRCGQWVWIDDPSSPRRWQIPT</sequence>
<dbReference type="Pfam" id="PF01135">
    <property type="entry name" value="PCMT"/>
    <property type="match status" value="1"/>
</dbReference>
<dbReference type="PANTHER" id="PTHR11579">
    <property type="entry name" value="PROTEIN-L-ISOASPARTATE O-METHYLTRANSFERASE"/>
    <property type="match status" value="1"/>
</dbReference>
<dbReference type="OrthoDB" id="5143400at2"/>
<proteinExistence type="inferred from homology"/>
<dbReference type="Proteomes" id="UP000199398">
    <property type="component" value="Unassembled WGS sequence"/>
</dbReference>
<dbReference type="NCBIfam" id="TIGR04188">
    <property type="entry name" value="methyltr_grsp"/>
    <property type="match status" value="1"/>
</dbReference>
<protein>
    <recommendedName>
        <fullName evidence="4">Protein-L-isoaspartate O-methyltransferase</fullName>
        <ecNumber evidence="3">2.1.1.77</ecNumber>
    </recommendedName>
    <alternativeName>
        <fullName evidence="11">L-isoaspartyl protein carboxyl methyltransferase</fullName>
    </alternativeName>
    <alternativeName>
        <fullName evidence="9">Protein L-isoaspartyl methyltransferase</fullName>
    </alternativeName>
    <alternativeName>
        <fullName evidence="10">Protein-beta-aspartate methyltransferase</fullName>
    </alternativeName>
</protein>
<dbReference type="EC" id="2.1.1.77" evidence="3"/>
<dbReference type="AlphaFoldDB" id="A0A1I5I9A7"/>
<accession>A0A1I5I9A7</accession>
<evidence type="ECO:0000256" key="11">
    <source>
        <dbReference type="ARBA" id="ARBA00031350"/>
    </source>
</evidence>
<evidence type="ECO:0000313" key="13">
    <source>
        <dbReference type="EMBL" id="SFO57208.1"/>
    </source>
</evidence>
<evidence type="ECO:0000313" key="14">
    <source>
        <dbReference type="Proteomes" id="UP000199398"/>
    </source>
</evidence>
<organism evidence="13 14">
    <name type="scientific">Saccharopolyspora antimicrobica</name>
    <dbReference type="NCBI Taxonomy" id="455193"/>
    <lineage>
        <taxon>Bacteria</taxon>
        <taxon>Bacillati</taxon>
        <taxon>Actinomycetota</taxon>
        <taxon>Actinomycetes</taxon>
        <taxon>Pseudonocardiales</taxon>
        <taxon>Pseudonocardiaceae</taxon>
        <taxon>Saccharopolyspora</taxon>
    </lineage>
</organism>
<evidence type="ECO:0000256" key="5">
    <source>
        <dbReference type="ARBA" id="ARBA00022490"/>
    </source>
</evidence>
<evidence type="ECO:0000256" key="9">
    <source>
        <dbReference type="ARBA" id="ARBA00030757"/>
    </source>
</evidence>
<dbReference type="SUPFAM" id="SSF53335">
    <property type="entry name" value="S-adenosyl-L-methionine-dependent methyltransferases"/>
    <property type="match status" value="1"/>
</dbReference>
<keyword evidence="7 13" id="KW-0808">Transferase</keyword>
<evidence type="ECO:0000256" key="6">
    <source>
        <dbReference type="ARBA" id="ARBA00022603"/>
    </source>
</evidence>
<dbReference type="InterPro" id="IPR026448">
    <property type="entry name" value="Methyltr_grasp"/>
</dbReference>
<dbReference type="Proteomes" id="UP000270697">
    <property type="component" value="Unassembled WGS sequence"/>
</dbReference>
<dbReference type="InterPro" id="IPR000682">
    <property type="entry name" value="PCMT"/>
</dbReference>